<feature type="compositionally biased region" description="Polar residues" evidence="8">
    <location>
        <begin position="1"/>
        <end position="10"/>
    </location>
</feature>
<dbReference type="GO" id="GO:0030628">
    <property type="term" value="F:pre-mRNA 3'-splice site binding"/>
    <property type="evidence" value="ECO:0007669"/>
    <property type="project" value="UniProtKB-UniRule"/>
</dbReference>
<organism evidence="10 11">
    <name type="scientific">Diacronema lutheri</name>
    <name type="common">Unicellular marine alga</name>
    <name type="synonym">Monochrysis lutheri</name>
    <dbReference type="NCBI Taxonomy" id="2081491"/>
    <lineage>
        <taxon>Eukaryota</taxon>
        <taxon>Haptista</taxon>
        <taxon>Haptophyta</taxon>
        <taxon>Pavlovophyceae</taxon>
        <taxon>Pavlovales</taxon>
        <taxon>Pavlovaceae</taxon>
        <taxon>Diacronema</taxon>
    </lineage>
</organism>
<comment type="caution">
    <text evidence="10">The sequence shown here is derived from an EMBL/GenBank/DDBJ whole genome shotgun (WGS) entry which is preliminary data.</text>
</comment>
<comment type="similarity">
    <text evidence="2 7">Belongs to the SLU7 family.</text>
</comment>
<dbReference type="EMBL" id="JAGTXO010000013">
    <property type="protein sequence ID" value="KAG8464434.1"/>
    <property type="molecule type" value="Genomic_DNA"/>
</dbReference>
<evidence type="ECO:0000313" key="11">
    <source>
        <dbReference type="Proteomes" id="UP000751190"/>
    </source>
</evidence>
<dbReference type="AlphaFoldDB" id="A0A8J5XPN8"/>
<evidence type="ECO:0000256" key="8">
    <source>
        <dbReference type="SAM" id="MobiDB-lite"/>
    </source>
</evidence>
<name>A0A8J5XPN8_DIALT</name>
<keyword evidence="4 7" id="KW-0747">Spliceosome</keyword>
<evidence type="ECO:0000256" key="2">
    <source>
        <dbReference type="ARBA" id="ARBA00007203"/>
    </source>
</evidence>
<keyword evidence="5 7" id="KW-0508">mRNA splicing</keyword>
<feature type="compositionally biased region" description="Basic and acidic residues" evidence="8">
    <location>
        <begin position="16"/>
        <end position="25"/>
    </location>
</feature>
<dbReference type="GO" id="GO:0000398">
    <property type="term" value="P:mRNA splicing, via spliceosome"/>
    <property type="evidence" value="ECO:0007669"/>
    <property type="project" value="UniProtKB-UniRule"/>
</dbReference>
<feature type="compositionally biased region" description="Basic and acidic residues" evidence="8">
    <location>
        <begin position="197"/>
        <end position="210"/>
    </location>
</feature>
<accession>A0A8J5XPN8</accession>
<proteinExistence type="inferred from homology"/>
<evidence type="ECO:0000256" key="3">
    <source>
        <dbReference type="ARBA" id="ARBA00022664"/>
    </source>
</evidence>
<evidence type="ECO:0000256" key="6">
    <source>
        <dbReference type="ARBA" id="ARBA00023242"/>
    </source>
</evidence>
<dbReference type="Proteomes" id="UP000751190">
    <property type="component" value="Unassembled WGS sequence"/>
</dbReference>
<feature type="region of interest" description="Disordered" evidence="8">
    <location>
        <begin position="190"/>
        <end position="210"/>
    </location>
</feature>
<comment type="subcellular location">
    <subcellularLocation>
        <location evidence="1 7">Nucleus</location>
    </subcellularLocation>
</comment>
<keyword evidence="11" id="KW-1185">Reference proteome</keyword>
<evidence type="ECO:0000256" key="4">
    <source>
        <dbReference type="ARBA" id="ARBA00022728"/>
    </source>
</evidence>
<keyword evidence="3 7" id="KW-0507">mRNA processing</keyword>
<feature type="region of interest" description="Disordered" evidence="8">
    <location>
        <begin position="531"/>
        <end position="562"/>
    </location>
</feature>
<evidence type="ECO:0000313" key="10">
    <source>
        <dbReference type="EMBL" id="KAG8464434.1"/>
    </source>
</evidence>
<comment type="function">
    <text evidence="7">Involved in pre-mRNA splicing.</text>
</comment>
<keyword evidence="6 7" id="KW-0539">Nucleus</keyword>
<feature type="domain" description="Pre-mRNA-splicing factor SLU7" evidence="9">
    <location>
        <begin position="140"/>
        <end position="418"/>
    </location>
</feature>
<dbReference type="Pfam" id="PF11708">
    <property type="entry name" value="Slu7"/>
    <property type="match status" value="1"/>
</dbReference>
<dbReference type="PANTHER" id="PTHR12942:SF2">
    <property type="entry name" value="PRE-MRNA-SPLICING FACTOR SLU7"/>
    <property type="match status" value="1"/>
</dbReference>
<dbReference type="InterPro" id="IPR021715">
    <property type="entry name" value="Slu7_dom"/>
</dbReference>
<evidence type="ECO:0000256" key="7">
    <source>
        <dbReference type="RuleBase" id="RU367071"/>
    </source>
</evidence>
<protein>
    <recommendedName>
        <fullName evidence="7">Pre-mRNA-splicing factor SLU7</fullName>
    </recommendedName>
</protein>
<feature type="compositionally biased region" description="Gly residues" evidence="8">
    <location>
        <begin position="538"/>
        <end position="556"/>
    </location>
</feature>
<evidence type="ECO:0000256" key="1">
    <source>
        <dbReference type="ARBA" id="ARBA00004123"/>
    </source>
</evidence>
<comment type="subunit">
    <text evidence="7">Associated with the spliceosome.</text>
</comment>
<feature type="region of interest" description="Disordered" evidence="8">
    <location>
        <begin position="1"/>
        <end position="39"/>
    </location>
</feature>
<reference evidence="10" key="1">
    <citation type="submission" date="2021-05" db="EMBL/GenBank/DDBJ databases">
        <title>The genome of the haptophyte Pavlova lutheri (Diacronema luteri, Pavlovales) - a model for lipid biosynthesis in eukaryotic algae.</title>
        <authorList>
            <person name="Hulatt C.J."/>
            <person name="Posewitz M.C."/>
        </authorList>
    </citation>
    <scope>NUCLEOTIDE SEQUENCE</scope>
    <source>
        <strain evidence="10">NIVA-4/92</strain>
    </source>
</reference>
<dbReference type="PANTHER" id="PTHR12942">
    <property type="entry name" value="STEP II SPLICING FACTOR SLU7"/>
    <property type="match status" value="1"/>
</dbReference>
<evidence type="ECO:0000259" key="9">
    <source>
        <dbReference type="Pfam" id="PF11708"/>
    </source>
</evidence>
<gene>
    <name evidence="10" type="ORF">KFE25_003497</name>
</gene>
<dbReference type="OrthoDB" id="249612at2759"/>
<sequence>MASSTGQFLSRTDHKKQRELDEARKAGTLPAELDEEGREINPHIPEFMAKAPWYLNQAAPGLKHQKNSRPAEQTAGLDQWYVRGQKAGPTATKFRKGACPNCGALTHALQDCLDRPRVKGAKWTNADIRPDEHLARDLKLKYDGKRDRFAGFDLGQHEALVAVKFKAEEEARRAHVHTQKLAELDAADAANAADGGGDARAREEQDDDGLRVREDEEVVAAREGGGTRQGAHKMSVRNLRIREDTAKYLLNLDTNSAYYDPKTRAMRDNPRPDQPMGTADDADAGGAFVGDNFVRHRGQTLELFELQQFTSAAYEKGQELHLNAEPTQVEMMNKLFREKKAALAASKQTAVLDKYGGEKHLQPVDPRLLLAQSENYTEYDRSGRMRDREGGAAAEAKVVRSRYAEDVLHANHTAVWGSFFDRATLRWGYADDGSTLKHSYSTGEAGRRAREIAAKTVAAGMGGPTRAEILASERAGADDGAPAADDEAAARAARAERAARVPTRTLYGIGEGLASAELDGARLQAALARERERQELADGGGGGAGTGGGGAQGGTKRGYNSMAADSVTAEDMEAYYMRKRRADDPMAQMADTVGDA</sequence>
<evidence type="ECO:0000256" key="5">
    <source>
        <dbReference type="ARBA" id="ARBA00023187"/>
    </source>
</evidence>
<dbReference type="OMA" id="KYAWESQ"/>
<dbReference type="GO" id="GO:0005681">
    <property type="term" value="C:spliceosomal complex"/>
    <property type="evidence" value="ECO:0007669"/>
    <property type="project" value="UniProtKB-UniRule"/>
</dbReference>
<dbReference type="InterPro" id="IPR039974">
    <property type="entry name" value="Splicing_factor_SLU7"/>
</dbReference>